<feature type="domain" description="DUF1468" evidence="2">
    <location>
        <begin position="10"/>
        <end position="150"/>
    </location>
</feature>
<dbReference type="RefSeq" id="WP_092221777.1">
    <property type="nucleotide sequence ID" value="NZ_FNJI01000009.1"/>
</dbReference>
<keyword evidence="4" id="KW-1185">Reference proteome</keyword>
<dbReference type="AlphaFoldDB" id="A0A1H0PJP4"/>
<proteinExistence type="predicted"/>
<gene>
    <name evidence="3" type="ORF">SAMN05660330_01701</name>
</gene>
<evidence type="ECO:0000259" key="2">
    <source>
        <dbReference type="Pfam" id="PF07331"/>
    </source>
</evidence>
<evidence type="ECO:0000313" key="4">
    <source>
        <dbReference type="Proteomes" id="UP000199073"/>
    </source>
</evidence>
<keyword evidence="1" id="KW-1133">Transmembrane helix</keyword>
<evidence type="ECO:0000313" key="3">
    <source>
        <dbReference type="EMBL" id="SDP05233.1"/>
    </source>
</evidence>
<dbReference type="InterPro" id="IPR009936">
    <property type="entry name" value="DUF1468"/>
</dbReference>
<dbReference type="STRING" id="91360.SAMN05660330_01701"/>
<accession>A0A1H0PJP4</accession>
<feature type="transmembrane region" description="Helical" evidence="1">
    <location>
        <begin position="123"/>
        <end position="145"/>
    </location>
</feature>
<dbReference type="Pfam" id="PF07331">
    <property type="entry name" value="TctB"/>
    <property type="match status" value="1"/>
</dbReference>
<name>A0A1H0PJP4_9BACT</name>
<feature type="transmembrane region" description="Helical" evidence="1">
    <location>
        <begin position="101"/>
        <end position="118"/>
    </location>
</feature>
<feature type="transmembrane region" description="Helical" evidence="1">
    <location>
        <begin position="44"/>
        <end position="64"/>
    </location>
</feature>
<sequence length="155" mass="17259">MNRRKIDVILSAALITVSLIILTNDKLVEGGMETELGSMFVPRLIAVFILIFSGTIGIQSLVKLKKREKLTIHEHINTTGFGGVGIYFSIFILYWLASPHLGFLVATPFVILAIAYLLGGRNWILIGIMSVIVPILIYYGCSQYLRVFLPTWSLS</sequence>
<feature type="transmembrane region" description="Helical" evidence="1">
    <location>
        <begin position="76"/>
        <end position="95"/>
    </location>
</feature>
<keyword evidence="1" id="KW-0812">Transmembrane</keyword>
<dbReference type="OrthoDB" id="5431219at2"/>
<dbReference type="EMBL" id="FNJI01000009">
    <property type="protein sequence ID" value="SDP05233.1"/>
    <property type="molecule type" value="Genomic_DNA"/>
</dbReference>
<protein>
    <submittedName>
        <fullName evidence="3">Tripartite tricarboxylate transporter TctB family protein</fullName>
    </submittedName>
</protein>
<evidence type="ECO:0000256" key="1">
    <source>
        <dbReference type="SAM" id="Phobius"/>
    </source>
</evidence>
<keyword evidence="1" id="KW-0472">Membrane</keyword>
<feature type="transmembrane region" description="Helical" evidence="1">
    <location>
        <begin position="7"/>
        <end position="24"/>
    </location>
</feature>
<dbReference type="Proteomes" id="UP000199073">
    <property type="component" value="Unassembled WGS sequence"/>
</dbReference>
<organism evidence="3 4">
    <name type="scientific">Desulforhopalus singaporensis</name>
    <dbReference type="NCBI Taxonomy" id="91360"/>
    <lineage>
        <taxon>Bacteria</taxon>
        <taxon>Pseudomonadati</taxon>
        <taxon>Thermodesulfobacteriota</taxon>
        <taxon>Desulfobulbia</taxon>
        <taxon>Desulfobulbales</taxon>
        <taxon>Desulfocapsaceae</taxon>
        <taxon>Desulforhopalus</taxon>
    </lineage>
</organism>
<reference evidence="3 4" key="1">
    <citation type="submission" date="2016-10" db="EMBL/GenBank/DDBJ databases">
        <authorList>
            <person name="de Groot N.N."/>
        </authorList>
    </citation>
    <scope>NUCLEOTIDE SEQUENCE [LARGE SCALE GENOMIC DNA]</scope>
    <source>
        <strain evidence="3 4">DSM 12130</strain>
    </source>
</reference>